<dbReference type="InterPro" id="IPR007127">
    <property type="entry name" value="RNA_pol_sigma_70_r1_1"/>
</dbReference>
<gene>
    <name evidence="3" type="ORF">COY52_05870</name>
</gene>
<feature type="compositionally biased region" description="Basic residues" evidence="1">
    <location>
        <begin position="1"/>
        <end position="16"/>
    </location>
</feature>
<protein>
    <recommendedName>
        <fullName evidence="2">RNA polymerase sigma factor 70 region 1.1 domain-containing protein</fullName>
    </recommendedName>
</protein>
<feature type="domain" description="RNA polymerase sigma factor 70 region 1.1" evidence="2">
    <location>
        <begin position="68"/>
        <end position="124"/>
    </location>
</feature>
<reference evidence="4" key="1">
    <citation type="submission" date="2017-09" db="EMBL/GenBank/DDBJ databases">
        <title>Depth-based differentiation of microbial function through sediment-hosted aquifers and enrichment of novel symbionts in the deep terrestrial subsurface.</title>
        <authorList>
            <person name="Probst A.J."/>
            <person name="Ladd B."/>
            <person name="Jarett J.K."/>
            <person name="Geller-Mcgrath D.E."/>
            <person name="Sieber C.M.K."/>
            <person name="Emerson J.B."/>
            <person name="Anantharaman K."/>
            <person name="Thomas B.C."/>
            <person name="Malmstrom R."/>
            <person name="Stieglmeier M."/>
            <person name="Klingl A."/>
            <person name="Woyke T."/>
            <person name="Ryan C.M."/>
            <person name="Banfield J.F."/>
        </authorList>
    </citation>
    <scope>NUCLEOTIDE SEQUENCE [LARGE SCALE GENOMIC DNA]</scope>
</reference>
<dbReference type="EMBL" id="PFMR01000160">
    <property type="protein sequence ID" value="PIZ16872.1"/>
    <property type="molecule type" value="Genomic_DNA"/>
</dbReference>
<dbReference type="GO" id="GO:0016987">
    <property type="term" value="F:sigma factor activity"/>
    <property type="evidence" value="ECO:0007669"/>
    <property type="project" value="InterPro"/>
</dbReference>
<evidence type="ECO:0000259" key="2">
    <source>
        <dbReference type="Pfam" id="PF03979"/>
    </source>
</evidence>
<organism evidence="3 4">
    <name type="scientific">Candidatus Desantisbacteria bacterium CG_4_10_14_0_8_um_filter_48_22</name>
    <dbReference type="NCBI Taxonomy" id="1974543"/>
    <lineage>
        <taxon>Bacteria</taxon>
        <taxon>Candidatus Desantisiibacteriota</taxon>
    </lineage>
</organism>
<dbReference type="Gene3D" id="1.10.220.120">
    <property type="entry name" value="Sigma-70 factor, region 1.1"/>
    <property type="match status" value="1"/>
</dbReference>
<dbReference type="Pfam" id="PF03979">
    <property type="entry name" value="Sigma70_r1_1"/>
    <property type="match status" value="1"/>
</dbReference>
<feature type="region of interest" description="Disordered" evidence="1">
    <location>
        <begin position="1"/>
        <end position="44"/>
    </location>
</feature>
<dbReference type="GO" id="GO:0003677">
    <property type="term" value="F:DNA binding"/>
    <property type="evidence" value="ECO:0007669"/>
    <property type="project" value="InterPro"/>
</dbReference>
<feature type="compositionally biased region" description="Basic residues" evidence="1">
    <location>
        <begin position="23"/>
        <end position="44"/>
    </location>
</feature>
<sequence>MPIGKKRMKHVKKSVSRKPDRKTTHRQKHGIMKKKKLAPRPKPKAIKARIEKGSSRATHAQGKNLIASGLKQLLAKGKQKGQLSYEEINEILPSDIVDPEDIDNIFVVLKDKNIKIVDAAKDAQA</sequence>
<dbReference type="InterPro" id="IPR042189">
    <property type="entry name" value="RNA_pol_sigma_70_r1_1_sf"/>
</dbReference>
<evidence type="ECO:0000313" key="4">
    <source>
        <dbReference type="Proteomes" id="UP000229307"/>
    </source>
</evidence>
<accession>A0A2M7SBG1</accession>
<dbReference type="AlphaFoldDB" id="A0A2M7SBG1"/>
<evidence type="ECO:0000256" key="1">
    <source>
        <dbReference type="SAM" id="MobiDB-lite"/>
    </source>
</evidence>
<name>A0A2M7SBG1_9BACT</name>
<proteinExistence type="predicted"/>
<evidence type="ECO:0000313" key="3">
    <source>
        <dbReference type="EMBL" id="PIZ16872.1"/>
    </source>
</evidence>
<dbReference type="Proteomes" id="UP000229307">
    <property type="component" value="Unassembled WGS sequence"/>
</dbReference>
<comment type="caution">
    <text evidence="3">The sequence shown here is derived from an EMBL/GenBank/DDBJ whole genome shotgun (WGS) entry which is preliminary data.</text>
</comment>
<feature type="non-terminal residue" evidence="3">
    <location>
        <position position="125"/>
    </location>
</feature>